<dbReference type="HOGENOM" id="CLU_2048000_0_0_5"/>
<evidence type="ECO:0000313" key="2">
    <source>
        <dbReference type="Proteomes" id="UP000015346"/>
    </source>
</evidence>
<accession>S9SMP4</accession>
<dbReference type="Proteomes" id="UP000015346">
    <property type="component" value="Unassembled WGS sequence"/>
</dbReference>
<dbReference type="EMBL" id="AOLV01000004">
    <property type="protein sequence ID" value="EPX87674.1"/>
    <property type="molecule type" value="Genomic_DNA"/>
</dbReference>
<dbReference type="AlphaFoldDB" id="S9SMP4"/>
<reference evidence="1 2" key="1">
    <citation type="journal article" date="2013" name="Stand. Genomic Sci.">
        <title>Genome sequence of the reddish-pigmented Rubellimicrobium thermophilum type strain (DSM 16684(T)), a member of the Roseobacter clade.</title>
        <authorList>
            <person name="Fiebig A."/>
            <person name="Riedel T."/>
            <person name="Gronow S."/>
            <person name="Petersen J."/>
            <person name="Klenk H.P."/>
            <person name="Goker M."/>
        </authorList>
    </citation>
    <scope>NUCLEOTIDE SEQUENCE [LARGE SCALE GENOMIC DNA]</scope>
    <source>
        <strain evidence="1 2">DSM 16684</strain>
    </source>
</reference>
<organism evidence="1 2">
    <name type="scientific">Rubellimicrobium thermophilum DSM 16684</name>
    <dbReference type="NCBI Taxonomy" id="1123069"/>
    <lineage>
        <taxon>Bacteria</taxon>
        <taxon>Pseudomonadati</taxon>
        <taxon>Pseudomonadota</taxon>
        <taxon>Alphaproteobacteria</taxon>
        <taxon>Rhodobacterales</taxon>
        <taxon>Roseobacteraceae</taxon>
        <taxon>Rubellimicrobium</taxon>
    </lineage>
</organism>
<keyword evidence="2" id="KW-1185">Reference proteome</keyword>
<protein>
    <submittedName>
        <fullName evidence="1">Uncharacterized protein</fullName>
    </submittedName>
</protein>
<name>S9SMP4_9RHOB</name>
<dbReference type="RefSeq" id="WP_021096359.1">
    <property type="nucleotide sequence ID" value="NZ_KE557320.1"/>
</dbReference>
<comment type="caution">
    <text evidence="1">The sequence shown here is derived from an EMBL/GenBank/DDBJ whole genome shotgun (WGS) entry which is preliminary data.</text>
</comment>
<gene>
    <name evidence="1" type="ORF">ruthe_00247</name>
</gene>
<sequence>MDHGAGQVLFHGGYCLEGANYRFVNALIESFRSAKRTRSEIPFMTPHDVAATMEVSEQSMRQQLRRLRDALDPLTVMLGIPLDQDSFIETKERVGYRINPAWHEIALGDIQPPNPAASQE</sequence>
<dbReference type="STRING" id="1123069.ruthe_00247"/>
<proteinExistence type="predicted"/>
<evidence type="ECO:0000313" key="1">
    <source>
        <dbReference type="EMBL" id="EPX87674.1"/>
    </source>
</evidence>